<dbReference type="InterPro" id="IPR039425">
    <property type="entry name" value="RNA_pol_sigma-70-like"/>
</dbReference>
<dbReference type="EMBL" id="LT629740">
    <property type="protein sequence ID" value="SDT19189.1"/>
    <property type="molecule type" value="Genomic_DNA"/>
</dbReference>
<dbReference type="Pfam" id="PF08281">
    <property type="entry name" value="Sigma70_r4_2"/>
    <property type="match status" value="1"/>
</dbReference>
<dbReference type="NCBIfam" id="TIGR02985">
    <property type="entry name" value="Sig70_bacteroi1"/>
    <property type="match status" value="1"/>
</dbReference>
<dbReference type="SUPFAM" id="SSF88946">
    <property type="entry name" value="Sigma2 domain of RNA polymerase sigma factors"/>
    <property type="match status" value="1"/>
</dbReference>
<sequence length="201" mass="23427">MMPVIPFDTDKVVVNNNQIQKLILGDEDAFKKIYDQYAQKVYRLAFHYLKGKDWSEEIVQETFIKLWLNRESLDTEGDIWSYLSLISKRLSLNLIREISRSTSLTDKLISNIEEVYNATEENIYANDLEQITEKLINQLPRQQQLIYKLSRVDGLSHKEIADQLSISPNTVKNHMVQALKTIKANLNFSYLISIIIVLFSK</sequence>
<evidence type="ECO:0000256" key="3">
    <source>
        <dbReference type="ARBA" id="ARBA00023082"/>
    </source>
</evidence>
<proteinExistence type="inferred from homology"/>
<dbReference type="NCBIfam" id="TIGR02937">
    <property type="entry name" value="sigma70-ECF"/>
    <property type="match status" value="1"/>
</dbReference>
<dbReference type="CDD" id="cd06171">
    <property type="entry name" value="Sigma70_r4"/>
    <property type="match status" value="1"/>
</dbReference>
<dbReference type="AlphaFoldDB" id="A0A1H1YD29"/>
<dbReference type="InterPro" id="IPR036388">
    <property type="entry name" value="WH-like_DNA-bd_sf"/>
</dbReference>
<dbReference type="InterPro" id="IPR013325">
    <property type="entry name" value="RNA_pol_sigma_r2"/>
</dbReference>
<dbReference type="InterPro" id="IPR014284">
    <property type="entry name" value="RNA_pol_sigma-70_dom"/>
</dbReference>
<keyword evidence="2" id="KW-0805">Transcription regulation</keyword>
<dbReference type="InterPro" id="IPR014327">
    <property type="entry name" value="RNA_pol_sigma70_bacteroid"/>
</dbReference>
<accession>A0A1H1YD29</accession>
<reference evidence="7 8" key="1">
    <citation type="submission" date="2016-10" db="EMBL/GenBank/DDBJ databases">
        <authorList>
            <person name="de Groot N.N."/>
        </authorList>
    </citation>
    <scope>NUCLEOTIDE SEQUENCE [LARGE SCALE GENOMIC DNA]</scope>
    <source>
        <strain evidence="7 8">MP1X4</strain>
    </source>
</reference>
<dbReference type="Gene3D" id="1.10.1740.10">
    <property type="match status" value="1"/>
</dbReference>
<dbReference type="PANTHER" id="PTHR43133">
    <property type="entry name" value="RNA POLYMERASE ECF-TYPE SIGMA FACTO"/>
    <property type="match status" value="1"/>
</dbReference>
<dbReference type="RefSeq" id="WP_091373556.1">
    <property type="nucleotide sequence ID" value="NZ_LT629740.1"/>
</dbReference>
<dbReference type="GO" id="GO:0006352">
    <property type="term" value="P:DNA-templated transcription initiation"/>
    <property type="evidence" value="ECO:0007669"/>
    <property type="project" value="InterPro"/>
</dbReference>
<organism evidence="7 8">
    <name type="scientific">Mucilaginibacter mallensis</name>
    <dbReference type="NCBI Taxonomy" id="652787"/>
    <lineage>
        <taxon>Bacteria</taxon>
        <taxon>Pseudomonadati</taxon>
        <taxon>Bacteroidota</taxon>
        <taxon>Sphingobacteriia</taxon>
        <taxon>Sphingobacteriales</taxon>
        <taxon>Sphingobacteriaceae</taxon>
        <taxon>Mucilaginibacter</taxon>
    </lineage>
</organism>
<evidence type="ECO:0000256" key="1">
    <source>
        <dbReference type="ARBA" id="ARBA00010641"/>
    </source>
</evidence>
<evidence type="ECO:0000313" key="8">
    <source>
        <dbReference type="Proteomes" id="UP000199679"/>
    </source>
</evidence>
<feature type="domain" description="RNA polymerase sigma-70 region 2" evidence="5">
    <location>
        <begin position="33"/>
        <end position="99"/>
    </location>
</feature>
<evidence type="ECO:0000256" key="2">
    <source>
        <dbReference type="ARBA" id="ARBA00023015"/>
    </source>
</evidence>
<dbReference type="Proteomes" id="UP000199679">
    <property type="component" value="Chromosome I"/>
</dbReference>
<evidence type="ECO:0000313" key="7">
    <source>
        <dbReference type="EMBL" id="SDT19189.1"/>
    </source>
</evidence>
<protein>
    <submittedName>
        <fullName evidence="7">RNA polymerase sigma-70 factor, ECF subfamily</fullName>
    </submittedName>
</protein>
<dbReference type="STRING" id="652787.SAMN05216490_2696"/>
<dbReference type="GO" id="GO:0016987">
    <property type="term" value="F:sigma factor activity"/>
    <property type="evidence" value="ECO:0007669"/>
    <property type="project" value="UniProtKB-KW"/>
</dbReference>
<feature type="domain" description="RNA polymerase sigma factor 70 region 4 type 2" evidence="6">
    <location>
        <begin position="133"/>
        <end position="181"/>
    </location>
</feature>
<keyword evidence="4" id="KW-0804">Transcription</keyword>
<dbReference type="SUPFAM" id="SSF88659">
    <property type="entry name" value="Sigma3 and sigma4 domains of RNA polymerase sigma factors"/>
    <property type="match status" value="1"/>
</dbReference>
<evidence type="ECO:0000259" key="5">
    <source>
        <dbReference type="Pfam" id="PF04542"/>
    </source>
</evidence>
<keyword evidence="3" id="KW-0731">Sigma factor</keyword>
<dbReference type="InterPro" id="IPR013249">
    <property type="entry name" value="RNA_pol_sigma70_r4_t2"/>
</dbReference>
<dbReference type="OrthoDB" id="659577at2"/>
<dbReference type="InterPro" id="IPR000792">
    <property type="entry name" value="Tscrpt_reg_LuxR_C"/>
</dbReference>
<dbReference type="InterPro" id="IPR013324">
    <property type="entry name" value="RNA_pol_sigma_r3/r4-like"/>
</dbReference>
<evidence type="ECO:0000256" key="4">
    <source>
        <dbReference type="ARBA" id="ARBA00023163"/>
    </source>
</evidence>
<dbReference type="PRINTS" id="PR00038">
    <property type="entry name" value="HTHLUXR"/>
</dbReference>
<keyword evidence="8" id="KW-1185">Reference proteome</keyword>
<evidence type="ECO:0000259" key="6">
    <source>
        <dbReference type="Pfam" id="PF08281"/>
    </source>
</evidence>
<dbReference type="Pfam" id="PF04542">
    <property type="entry name" value="Sigma70_r2"/>
    <property type="match status" value="1"/>
</dbReference>
<dbReference type="PANTHER" id="PTHR43133:SF46">
    <property type="entry name" value="RNA POLYMERASE SIGMA-70 FACTOR ECF SUBFAMILY"/>
    <property type="match status" value="1"/>
</dbReference>
<name>A0A1H1YD29_MUCMA</name>
<dbReference type="Gene3D" id="1.10.10.10">
    <property type="entry name" value="Winged helix-like DNA-binding domain superfamily/Winged helix DNA-binding domain"/>
    <property type="match status" value="1"/>
</dbReference>
<dbReference type="InterPro" id="IPR007627">
    <property type="entry name" value="RNA_pol_sigma70_r2"/>
</dbReference>
<comment type="similarity">
    <text evidence="1">Belongs to the sigma-70 factor family. ECF subfamily.</text>
</comment>
<dbReference type="GO" id="GO:0003677">
    <property type="term" value="F:DNA binding"/>
    <property type="evidence" value="ECO:0007669"/>
    <property type="project" value="InterPro"/>
</dbReference>
<gene>
    <name evidence="7" type="ORF">SAMN05216490_2696</name>
</gene>